<dbReference type="EMBL" id="CAAALY010248498">
    <property type="protein sequence ID" value="VEL34835.1"/>
    <property type="molecule type" value="Genomic_DNA"/>
</dbReference>
<dbReference type="PANTHER" id="PTHR46102:SF2">
    <property type="entry name" value="AXIN"/>
    <property type="match status" value="1"/>
</dbReference>
<dbReference type="GO" id="GO:0030877">
    <property type="term" value="C:beta-catenin destruction complex"/>
    <property type="evidence" value="ECO:0007669"/>
    <property type="project" value="TreeGrafter"/>
</dbReference>
<keyword evidence="2" id="KW-0963">Cytoplasm</keyword>
<evidence type="ECO:0000313" key="5">
    <source>
        <dbReference type="Proteomes" id="UP000784294"/>
    </source>
</evidence>
<dbReference type="InterPro" id="IPR043581">
    <property type="entry name" value="Axin-like"/>
</dbReference>
<proteinExistence type="predicted"/>
<dbReference type="PRINTS" id="PR01301">
    <property type="entry name" value="RGSPROTEIN"/>
</dbReference>
<organism evidence="4 5">
    <name type="scientific">Protopolystoma xenopodis</name>
    <dbReference type="NCBI Taxonomy" id="117903"/>
    <lineage>
        <taxon>Eukaryota</taxon>
        <taxon>Metazoa</taxon>
        <taxon>Spiralia</taxon>
        <taxon>Lophotrochozoa</taxon>
        <taxon>Platyhelminthes</taxon>
        <taxon>Monogenea</taxon>
        <taxon>Polyopisthocotylea</taxon>
        <taxon>Polystomatidea</taxon>
        <taxon>Polystomatidae</taxon>
        <taxon>Protopolystoma</taxon>
    </lineage>
</organism>
<comment type="caution">
    <text evidence="4">The sequence shown here is derived from an EMBL/GenBank/DDBJ whole genome shotgun (WGS) entry which is preliminary data.</text>
</comment>
<evidence type="ECO:0000259" key="3">
    <source>
        <dbReference type="PROSITE" id="PS50132"/>
    </source>
</evidence>
<dbReference type="InterPro" id="IPR016137">
    <property type="entry name" value="RGS"/>
</dbReference>
<dbReference type="AlphaFoldDB" id="A0A3S5APS4"/>
<dbReference type="GO" id="GO:0048468">
    <property type="term" value="P:cell development"/>
    <property type="evidence" value="ECO:0007669"/>
    <property type="project" value="TreeGrafter"/>
</dbReference>
<dbReference type="Proteomes" id="UP000784294">
    <property type="component" value="Unassembled WGS sequence"/>
</dbReference>
<dbReference type="InterPro" id="IPR036305">
    <property type="entry name" value="RGS_sf"/>
</dbReference>
<dbReference type="GO" id="GO:0008013">
    <property type="term" value="F:beta-catenin binding"/>
    <property type="evidence" value="ECO:0007669"/>
    <property type="project" value="TreeGrafter"/>
</dbReference>
<dbReference type="GO" id="GO:0060090">
    <property type="term" value="F:molecular adaptor activity"/>
    <property type="evidence" value="ECO:0007669"/>
    <property type="project" value="TreeGrafter"/>
</dbReference>
<name>A0A3S5APS4_9PLAT</name>
<dbReference type="InterPro" id="IPR024066">
    <property type="entry name" value="RGS_subdom1/3"/>
</dbReference>
<dbReference type="GO" id="GO:0005886">
    <property type="term" value="C:plasma membrane"/>
    <property type="evidence" value="ECO:0007669"/>
    <property type="project" value="TreeGrafter"/>
</dbReference>
<dbReference type="PROSITE" id="PS50132">
    <property type="entry name" value="RGS"/>
    <property type="match status" value="1"/>
</dbReference>
<dbReference type="Pfam" id="PF00615">
    <property type="entry name" value="RGS"/>
    <property type="match status" value="1"/>
</dbReference>
<dbReference type="OrthoDB" id="10007451at2759"/>
<dbReference type="SUPFAM" id="SSF48097">
    <property type="entry name" value="Regulator of G-protein signaling, RGS"/>
    <property type="match status" value="1"/>
</dbReference>
<dbReference type="InterPro" id="IPR044926">
    <property type="entry name" value="RGS_subdomain_2"/>
</dbReference>
<evidence type="ECO:0000256" key="1">
    <source>
        <dbReference type="ARBA" id="ARBA00004496"/>
    </source>
</evidence>
<dbReference type="GO" id="GO:0005737">
    <property type="term" value="C:cytoplasm"/>
    <property type="evidence" value="ECO:0007669"/>
    <property type="project" value="UniProtKB-SubCell"/>
</dbReference>
<evidence type="ECO:0000313" key="4">
    <source>
        <dbReference type="EMBL" id="VEL34835.1"/>
    </source>
</evidence>
<dbReference type="CDD" id="cd07440">
    <property type="entry name" value="RGS"/>
    <property type="match status" value="1"/>
</dbReference>
<dbReference type="GO" id="GO:0005634">
    <property type="term" value="C:nucleus"/>
    <property type="evidence" value="ECO:0007669"/>
    <property type="project" value="TreeGrafter"/>
</dbReference>
<dbReference type="Gene3D" id="1.10.167.10">
    <property type="entry name" value="Regulator of G-protein Signalling 4, domain 2"/>
    <property type="match status" value="1"/>
</dbReference>
<dbReference type="GO" id="GO:0019901">
    <property type="term" value="F:protein kinase binding"/>
    <property type="evidence" value="ECO:0007669"/>
    <property type="project" value="TreeGrafter"/>
</dbReference>
<dbReference type="PANTHER" id="PTHR46102">
    <property type="entry name" value="AXIN"/>
    <property type="match status" value="1"/>
</dbReference>
<dbReference type="SMART" id="SM00315">
    <property type="entry name" value="RGS"/>
    <property type="match status" value="1"/>
</dbReference>
<feature type="domain" description="RGS" evidence="3">
    <location>
        <begin position="79"/>
        <end position="201"/>
    </location>
</feature>
<comment type="subcellular location">
    <subcellularLocation>
        <location evidence="1">Cytoplasm</location>
    </subcellularLocation>
</comment>
<evidence type="ECO:0000256" key="2">
    <source>
        <dbReference type="ARBA" id="ARBA00022490"/>
    </source>
</evidence>
<protein>
    <recommendedName>
        <fullName evidence="3">RGS domain-containing protein</fullName>
    </recommendedName>
</protein>
<dbReference type="GO" id="GO:0031625">
    <property type="term" value="F:ubiquitin protein ligase binding"/>
    <property type="evidence" value="ECO:0007669"/>
    <property type="project" value="TreeGrafter"/>
</dbReference>
<gene>
    <name evidence="4" type="ORF">PXEA_LOCUS28275</name>
</gene>
<sequence>MMIMMVDAQRSLTLVEDNVMNNNNMSSLCSDNTNLVHELISSRQIVDFEGPYRVLDGSNIAMQKMNCSTLAAYCRWSSGLDRLLEDSDGIVLFHKFLSSKHSLGHLLDFWFACKGFRSNIDPNDSAKLFQVAKIIYRKYLRSESICAVPVSSSTKRSIVEQMSLLSSGKGKYRINRSLFDTAQADTKSLLVQKYYPEFIQSTELWHSISNSNKSQDKLSSLSMGQTLWKDQQDLLSDHTSSTSRNVNNPWQQSM</sequence>
<dbReference type="GO" id="GO:0032436">
    <property type="term" value="P:positive regulation of proteasomal ubiquitin-dependent protein catabolic process"/>
    <property type="evidence" value="ECO:0007669"/>
    <property type="project" value="TreeGrafter"/>
</dbReference>
<keyword evidence="5" id="KW-1185">Reference proteome</keyword>
<accession>A0A3S5APS4</accession>
<dbReference type="Gene3D" id="1.10.196.10">
    <property type="match status" value="1"/>
</dbReference>
<reference evidence="4" key="1">
    <citation type="submission" date="2018-11" db="EMBL/GenBank/DDBJ databases">
        <authorList>
            <consortium name="Pathogen Informatics"/>
        </authorList>
    </citation>
    <scope>NUCLEOTIDE SEQUENCE</scope>
</reference>
<dbReference type="GO" id="GO:0090090">
    <property type="term" value="P:negative regulation of canonical Wnt signaling pathway"/>
    <property type="evidence" value="ECO:0007669"/>
    <property type="project" value="InterPro"/>
</dbReference>